<dbReference type="SUPFAM" id="SSF47413">
    <property type="entry name" value="lambda repressor-like DNA-binding domains"/>
    <property type="match status" value="1"/>
</dbReference>
<dbReference type="SMART" id="SM00530">
    <property type="entry name" value="HTH_XRE"/>
    <property type="match status" value="1"/>
</dbReference>
<evidence type="ECO:0000313" key="4">
    <source>
        <dbReference type="Proteomes" id="UP000675880"/>
    </source>
</evidence>
<keyword evidence="4" id="KW-1185">Reference proteome</keyword>
<dbReference type="InterPro" id="IPR013096">
    <property type="entry name" value="Cupin_2"/>
</dbReference>
<dbReference type="Proteomes" id="UP000675880">
    <property type="component" value="Unassembled WGS sequence"/>
</dbReference>
<dbReference type="InterPro" id="IPR011051">
    <property type="entry name" value="RmlC_Cupin_sf"/>
</dbReference>
<dbReference type="SUPFAM" id="SSF51182">
    <property type="entry name" value="RmlC-like cupins"/>
    <property type="match status" value="1"/>
</dbReference>
<evidence type="ECO:0000259" key="2">
    <source>
        <dbReference type="PROSITE" id="PS50943"/>
    </source>
</evidence>
<reference evidence="3 4" key="1">
    <citation type="submission" date="2021-02" db="EMBL/GenBank/DDBJ databases">
        <authorList>
            <person name="Han P."/>
        </authorList>
    </citation>
    <scope>NUCLEOTIDE SEQUENCE [LARGE SCALE GENOMIC DNA]</scope>
    <source>
        <strain evidence="3">Candidatus Nitrospira sp. ZN2</strain>
    </source>
</reference>
<accession>A0ABM8QC94</accession>
<dbReference type="Gene3D" id="1.10.260.40">
    <property type="entry name" value="lambda repressor-like DNA-binding domains"/>
    <property type="match status" value="1"/>
</dbReference>
<dbReference type="PANTHER" id="PTHR46797:SF1">
    <property type="entry name" value="METHYLPHOSPHONATE SYNTHASE"/>
    <property type="match status" value="1"/>
</dbReference>
<dbReference type="InterPro" id="IPR014710">
    <property type="entry name" value="RmlC-like_jellyroll"/>
</dbReference>
<keyword evidence="1" id="KW-0238">DNA-binding</keyword>
<proteinExistence type="predicted"/>
<name>A0ABM8QC94_9BACT</name>
<dbReference type="CDD" id="cd02209">
    <property type="entry name" value="cupin_XRE_C"/>
    <property type="match status" value="1"/>
</dbReference>
<dbReference type="Gene3D" id="2.60.120.10">
    <property type="entry name" value="Jelly Rolls"/>
    <property type="match status" value="1"/>
</dbReference>
<evidence type="ECO:0000313" key="3">
    <source>
        <dbReference type="EMBL" id="CAE6689369.1"/>
    </source>
</evidence>
<dbReference type="RefSeq" id="WP_213040079.1">
    <property type="nucleotide sequence ID" value="NZ_CAJNBJ010000001.1"/>
</dbReference>
<dbReference type="PANTHER" id="PTHR46797">
    <property type="entry name" value="HTH-TYPE TRANSCRIPTIONAL REGULATOR"/>
    <property type="match status" value="1"/>
</dbReference>
<dbReference type="PROSITE" id="PS50943">
    <property type="entry name" value="HTH_CROC1"/>
    <property type="match status" value="1"/>
</dbReference>
<protein>
    <submittedName>
        <fullName evidence="3">HTH cro/C1-type domain-containing protein</fullName>
    </submittedName>
</protein>
<dbReference type="Pfam" id="PF01381">
    <property type="entry name" value="HTH_3"/>
    <property type="match status" value="1"/>
</dbReference>
<evidence type="ECO:0000256" key="1">
    <source>
        <dbReference type="ARBA" id="ARBA00023125"/>
    </source>
</evidence>
<dbReference type="InterPro" id="IPR001387">
    <property type="entry name" value="Cro/C1-type_HTH"/>
</dbReference>
<dbReference type="CDD" id="cd00093">
    <property type="entry name" value="HTH_XRE"/>
    <property type="match status" value="1"/>
</dbReference>
<feature type="domain" description="HTH cro/C1-type" evidence="2">
    <location>
        <begin position="21"/>
        <end position="75"/>
    </location>
</feature>
<dbReference type="Pfam" id="PF07883">
    <property type="entry name" value="Cupin_2"/>
    <property type="match status" value="1"/>
</dbReference>
<comment type="caution">
    <text evidence="3">The sequence shown here is derived from an EMBL/GenBank/DDBJ whole genome shotgun (WGS) entry which is preliminary data.</text>
</comment>
<gene>
    <name evidence="3" type="ORF">NSPZN2_10140</name>
</gene>
<dbReference type="InterPro" id="IPR050807">
    <property type="entry name" value="TransReg_Diox_bact_type"/>
</dbReference>
<dbReference type="EMBL" id="CAJNBJ010000001">
    <property type="protein sequence ID" value="CAE6689369.1"/>
    <property type="molecule type" value="Genomic_DNA"/>
</dbReference>
<sequence>MTRTVRPKGAPKPEVHVGDIVRRLRKSRHLSVRMLADKCGFSPSFISQVELRQASPSIASTERIASALGVTLGEFFRTADPILPAIIRSGARPVVQSQWSRARIETLGPFNKDSRFEPMVITIQPGGASGHKPYAREAEQLAMVLQGSLELTLEEDVHILKRGDAVGIPAGSRHCWRNASRKPAQMLLVTAHRSI</sequence>
<dbReference type="InterPro" id="IPR010982">
    <property type="entry name" value="Lambda_DNA-bd_dom_sf"/>
</dbReference>
<organism evidence="3 4">
    <name type="scientific">Nitrospira defluvii</name>
    <dbReference type="NCBI Taxonomy" id="330214"/>
    <lineage>
        <taxon>Bacteria</taxon>
        <taxon>Pseudomonadati</taxon>
        <taxon>Nitrospirota</taxon>
        <taxon>Nitrospiria</taxon>
        <taxon>Nitrospirales</taxon>
        <taxon>Nitrospiraceae</taxon>
        <taxon>Nitrospira</taxon>
    </lineage>
</organism>